<evidence type="ECO:0000313" key="12">
    <source>
        <dbReference type="EMBL" id="EFJ43215.1"/>
    </source>
</evidence>
<dbReference type="STRING" id="3068.D8UAU0"/>
<comment type="catalytic activity">
    <reaction evidence="9">
        <text>L-seryl-[protein] + ATP = O-phospho-L-seryl-[protein] + ADP + H(+)</text>
        <dbReference type="Rhea" id="RHEA:17989"/>
        <dbReference type="Rhea" id="RHEA-COMP:9863"/>
        <dbReference type="Rhea" id="RHEA-COMP:11604"/>
        <dbReference type="ChEBI" id="CHEBI:15378"/>
        <dbReference type="ChEBI" id="CHEBI:29999"/>
        <dbReference type="ChEBI" id="CHEBI:30616"/>
        <dbReference type="ChEBI" id="CHEBI:83421"/>
        <dbReference type="ChEBI" id="CHEBI:456216"/>
        <dbReference type="EC" id="2.7.11.1"/>
    </reaction>
</comment>
<gene>
    <name evidence="12" type="ORF">VOLCADRAFT_66196</name>
</gene>
<keyword evidence="3" id="KW-0723">Serine/threonine-protein kinase</keyword>
<dbReference type="PIRSF" id="PIRSF000654">
    <property type="entry name" value="Integrin-linked_kinase"/>
    <property type="match status" value="1"/>
</dbReference>
<dbReference type="GO" id="GO:0004674">
    <property type="term" value="F:protein serine/threonine kinase activity"/>
    <property type="evidence" value="ECO:0007669"/>
    <property type="project" value="UniProtKB-KW"/>
</dbReference>
<dbReference type="SMART" id="SM00220">
    <property type="entry name" value="S_TKc"/>
    <property type="match status" value="1"/>
</dbReference>
<keyword evidence="13" id="KW-1185">Reference proteome</keyword>
<evidence type="ECO:0000313" key="13">
    <source>
        <dbReference type="Proteomes" id="UP000001058"/>
    </source>
</evidence>
<evidence type="ECO:0000256" key="6">
    <source>
        <dbReference type="ARBA" id="ARBA00022777"/>
    </source>
</evidence>
<dbReference type="PROSITE" id="PS50011">
    <property type="entry name" value="PROTEIN_KINASE_DOM"/>
    <property type="match status" value="1"/>
</dbReference>
<evidence type="ECO:0000256" key="1">
    <source>
        <dbReference type="ARBA" id="ARBA00008874"/>
    </source>
</evidence>
<dbReference type="RefSeq" id="XP_002955790.1">
    <property type="nucleotide sequence ID" value="XM_002955744.1"/>
</dbReference>
<dbReference type="SUPFAM" id="SSF56112">
    <property type="entry name" value="Protein kinase-like (PK-like)"/>
    <property type="match status" value="1"/>
</dbReference>
<dbReference type="EMBL" id="GL378375">
    <property type="protein sequence ID" value="EFJ43215.1"/>
    <property type="molecule type" value="Genomic_DNA"/>
</dbReference>
<dbReference type="GO" id="GO:0005524">
    <property type="term" value="F:ATP binding"/>
    <property type="evidence" value="ECO:0007669"/>
    <property type="project" value="UniProtKB-UniRule"/>
</dbReference>
<keyword evidence="7 10" id="KW-0067">ATP-binding</keyword>
<dbReference type="InterPro" id="IPR000719">
    <property type="entry name" value="Prot_kinase_dom"/>
</dbReference>
<comment type="similarity">
    <text evidence="1">Belongs to the protein kinase superfamily. STE Ser/Thr protein kinase family. STE20 subfamily.</text>
</comment>
<sequence length="286" mass="31808">MASERYERRHCIGRGSFGDVYEGVDTETGNPVAIKVIDLENVEDDIQDIHKEIQALAGCKCKNITEYYGSVAPPGTAELCIIMELMACSVSDLVQHGPLDEPCIAYILSQVLNALVYLHSERRIHRDIKAANLLLSRTAEVKITDFGVSGQLTGTLGYRRKTFVGTPFWMAPEVIETSEEGYSEKADVWSLGITTIEMATGAPPHAALHPMRVLFLIPTRPPPQLEGDFSPEMKDFVTKCLQRDPGARPAAKVSQTDGAGRVGRHWRYRWTCAMQLNRNGQGLEWF</sequence>
<reference evidence="12 13" key="1">
    <citation type="journal article" date="2010" name="Science">
        <title>Genomic analysis of organismal complexity in the multicellular green alga Volvox carteri.</title>
        <authorList>
            <person name="Prochnik S.E."/>
            <person name="Umen J."/>
            <person name="Nedelcu A.M."/>
            <person name="Hallmann A."/>
            <person name="Miller S.M."/>
            <person name="Nishii I."/>
            <person name="Ferris P."/>
            <person name="Kuo A."/>
            <person name="Mitros T."/>
            <person name="Fritz-Laylin L.K."/>
            <person name="Hellsten U."/>
            <person name="Chapman J."/>
            <person name="Simakov O."/>
            <person name="Rensing S.A."/>
            <person name="Terry A."/>
            <person name="Pangilinan J."/>
            <person name="Kapitonov V."/>
            <person name="Jurka J."/>
            <person name="Salamov A."/>
            <person name="Shapiro H."/>
            <person name="Schmutz J."/>
            <person name="Grimwood J."/>
            <person name="Lindquist E."/>
            <person name="Lucas S."/>
            <person name="Grigoriev I.V."/>
            <person name="Schmitt R."/>
            <person name="Kirk D."/>
            <person name="Rokhsar D.S."/>
        </authorList>
    </citation>
    <scope>NUCLEOTIDE SEQUENCE [LARGE SCALE GENOMIC DNA]</scope>
    <source>
        <strain evidence="13">f. Nagariensis / Eve</strain>
    </source>
</reference>
<dbReference type="PANTHER" id="PTHR48012">
    <property type="entry name" value="STERILE20-LIKE KINASE, ISOFORM B-RELATED"/>
    <property type="match status" value="1"/>
</dbReference>
<keyword evidence="6" id="KW-0418">Kinase</keyword>
<comment type="catalytic activity">
    <reaction evidence="8">
        <text>L-threonyl-[protein] + ATP = O-phospho-L-threonyl-[protein] + ADP + H(+)</text>
        <dbReference type="Rhea" id="RHEA:46608"/>
        <dbReference type="Rhea" id="RHEA-COMP:11060"/>
        <dbReference type="Rhea" id="RHEA-COMP:11605"/>
        <dbReference type="ChEBI" id="CHEBI:15378"/>
        <dbReference type="ChEBI" id="CHEBI:30013"/>
        <dbReference type="ChEBI" id="CHEBI:30616"/>
        <dbReference type="ChEBI" id="CHEBI:61977"/>
        <dbReference type="ChEBI" id="CHEBI:456216"/>
        <dbReference type="EC" id="2.7.11.1"/>
    </reaction>
</comment>
<dbReference type="Gene3D" id="1.10.510.10">
    <property type="entry name" value="Transferase(Phosphotransferase) domain 1"/>
    <property type="match status" value="1"/>
</dbReference>
<feature type="domain" description="Protein kinase" evidence="11">
    <location>
        <begin position="6"/>
        <end position="268"/>
    </location>
</feature>
<name>D8UAU0_VOLCA</name>
<dbReference type="InterPro" id="IPR017441">
    <property type="entry name" value="Protein_kinase_ATP_BS"/>
</dbReference>
<evidence type="ECO:0000256" key="10">
    <source>
        <dbReference type="PROSITE-ProRule" id="PRU10141"/>
    </source>
</evidence>
<evidence type="ECO:0000256" key="2">
    <source>
        <dbReference type="ARBA" id="ARBA00012513"/>
    </source>
</evidence>
<dbReference type="KEGG" id="vcn:VOLCADRAFT_66196"/>
<dbReference type="Pfam" id="PF00069">
    <property type="entry name" value="Pkinase"/>
    <property type="match status" value="1"/>
</dbReference>
<evidence type="ECO:0000256" key="5">
    <source>
        <dbReference type="ARBA" id="ARBA00022741"/>
    </source>
</evidence>
<keyword evidence="5 10" id="KW-0547">Nucleotide-binding</keyword>
<dbReference type="GeneID" id="9614442"/>
<evidence type="ECO:0000256" key="4">
    <source>
        <dbReference type="ARBA" id="ARBA00022679"/>
    </source>
</evidence>
<dbReference type="PANTHER" id="PTHR48012:SF10">
    <property type="entry name" value="FI20177P1"/>
    <property type="match status" value="1"/>
</dbReference>
<proteinExistence type="inferred from homology"/>
<evidence type="ECO:0000256" key="3">
    <source>
        <dbReference type="ARBA" id="ARBA00022527"/>
    </source>
</evidence>
<accession>D8UAU0</accession>
<dbReference type="InParanoid" id="D8UAU0"/>
<evidence type="ECO:0000259" key="11">
    <source>
        <dbReference type="PROSITE" id="PS50011"/>
    </source>
</evidence>
<keyword evidence="4" id="KW-0808">Transferase</keyword>
<feature type="binding site" evidence="10">
    <location>
        <position position="35"/>
    </location>
    <ligand>
        <name>ATP</name>
        <dbReference type="ChEBI" id="CHEBI:30616"/>
    </ligand>
</feature>
<protein>
    <recommendedName>
        <fullName evidence="2">non-specific serine/threonine protein kinase</fullName>
        <ecNumber evidence="2">2.7.11.1</ecNumber>
    </recommendedName>
</protein>
<dbReference type="eggNOG" id="KOG0201">
    <property type="taxonomic scope" value="Eukaryota"/>
</dbReference>
<dbReference type="GO" id="GO:0005737">
    <property type="term" value="C:cytoplasm"/>
    <property type="evidence" value="ECO:0007669"/>
    <property type="project" value="TreeGrafter"/>
</dbReference>
<dbReference type="OrthoDB" id="248923at2759"/>
<dbReference type="InterPro" id="IPR050629">
    <property type="entry name" value="STE20/SPS1-PAK"/>
</dbReference>
<dbReference type="InterPro" id="IPR011009">
    <property type="entry name" value="Kinase-like_dom_sf"/>
</dbReference>
<evidence type="ECO:0000256" key="7">
    <source>
        <dbReference type="ARBA" id="ARBA00022840"/>
    </source>
</evidence>
<dbReference type="Proteomes" id="UP000001058">
    <property type="component" value="Unassembled WGS sequence"/>
</dbReference>
<organism evidence="13">
    <name type="scientific">Volvox carteri f. nagariensis</name>
    <dbReference type="NCBI Taxonomy" id="3068"/>
    <lineage>
        <taxon>Eukaryota</taxon>
        <taxon>Viridiplantae</taxon>
        <taxon>Chlorophyta</taxon>
        <taxon>core chlorophytes</taxon>
        <taxon>Chlorophyceae</taxon>
        <taxon>CS clade</taxon>
        <taxon>Chlamydomonadales</taxon>
        <taxon>Volvocaceae</taxon>
        <taxon>Volvox</taxon>
    </lineage>
</organism>
<dbReference type="EC" id="2.7.11.1" evidence="2"/>
<evidence type="ECO:0000256" key="8">
    <source>
        <dbReference type="ARBA" id="ARBA00047899"/>
    </source>
</evidence>
<dbReference type="AlphaFoldDB" id="D8UAU0"/>
<evidence type="ECO:0000256" key="9">
    <source>
        <dbReference type="ARBA" id="ARBA00048679"/>
    </source>
</evidence>
<dbReference type="PROSITE" id="PS00107">
    <property type="entry name" value="PROTEIN_KINASE_ATP"/>
    <property type="match status" value="1"/>
</dbReference>